<reference evidence="3 4" key="1">
    <citation type="submission" date="2019-02" db="EMBL/GenBank/DDBJ databases">
        <title>Opniocepnalus argus genome.</title>
        <authorList>
            <person name="Zhou C."/>
            <person name="Xiao S."/>
        </authorList>
    </citation>
    <scope>NUCLEOTIDE SEQUENCE [LARGE SCALE GENOMIC DNA]</scope>
    <source>
        <strain evidence="3">OARG1902GOOAL</strain>
        <tissue evidence="3">Muscle</tissue>
    </source>
</reference>
<evidence type="ECO:0000256" key="1">
    <source>
        <dbReference type="ARBA" id="ARBA00023157"/>
    </source>
</evidence>
<dbReference type="Pfam" id="PF23244">
    <property type="entry name" value="VWF"/>
    <property type="match status" value="1"/>
</dbReference>
<dbReference type="EMBL" id="CM015712">
    <property type="protein sequence ID" value="KAF3707961.1"/>
    <property type="molecule type" value="Genomic_DNA"/>
</dbReference>
<accession>A0A6G1QZ44</accession>
<dbReference type="Proteomes" id="UP000503349">
    <property type="component" value="Chromosome 1"/>
</dbReference>
<feature type="domain" description="Follistatin-related protein 1 EF-hand" evidence="2">
    <location>
        <begin position="7"/>
        <end position="45"/>
    </location>
</feature>
<sequence length="130" mass="14832">MSRQLDIRSLCVDALIALSDENADWKLSLTEFTNCLTPTYHPPERKCALEDEVFEDGAETHMECNKCVCACGNWVCTALTCNGEFQMEEEAKEGAEEEEMTEEEWSRRVAELNKLQVACSDVKCNAFRFF</sequence>
<evidence type="ECO:0000313" key="3">
    <source>
        <dbReference type="EMBL" id="KAF3707961.1"/>
    </source>
</evidence>
<keyword evidence="1" id="KW-1015">Disulfide bond</keyword>
<dbReference type="AlphaFoldDB" id="A0A6G1QZ44"/>
<reference evidence="4" key="2">
    <citation type="submission" date="2019-02" db="EMBL/GenBank/DDBJ databases">
        <title>Opniocepnalus argus Var Kimnra genome.</title>
        <authorList>
            <person name="Zhou C."/>
            <person name="Xiao S."/>
        </authorList>
    </citation>
    <scope>NUCLEOTIDE SEQUENCE [LARGE SCALE GENOMIC DNA]</scope>
</reference>
<dbReference type="Pfam" id="PF23564">
    <property type="entry name" value="EF-hand_FSTL1"/>
    <property type="match status" value="1"/>
</dbReference>
<proteinExistence type="predicted"/>
<dbReference type="GO" id="GO:0030154">
    <property type="term" value="P:cell differentiation"/>
    <property type="evidence" value="ECO:0007669"/>
    <property type="project" value="TreeGrafter"/>
</dbReference>
<evidence type="ECO:0000259" key="2">
    <source>
        <dbReference type="Pfam" id="PF23564"/>
    </source>
</evidence>
<dbReference type="GO" id="GO:0030510">
    <property type="term" value="P:regulation of BMP signaling pathway"/>
    <property type="evidence" value="ECO:0007669"/>
    <property type="project" value="TreeGrafter"/>
</dbReference>
<keyword evidence="4" id="KW-1185">Reference proteome</keyword>
<dbReference type="SUPFAM" id="SSF57603">
    <property type="entry name" value="FnI-like domain"/>
    <property type="match status" value="1"/>
</dbReference>
<evidence type="ECO:0000313" key="4">
    <source>
        <dbReference type="Proteomes" id="UP000503349"/>
    </source>
</evidence>
<dbReference type="PANTHER" id="PTHR10913:SF13">
    <property type="entry name" value="FOLLISTATIN-RELATED PROTEIN 1"/>
    <property type="match status" value="1"/>
</dbReference>
<dbReference type="PANTHER" id="PTHR10913">
    <property type="entry name" value="FOLLISTATIN-RELATED"/>
    <property type="match status" value="1"/>
</dbReference>
<gene>
    <name evidence="3" type="ORF">EXN66_Car001134</name>
</gene>
<dbReference type="GO" id="GO:0005615">
    <property type="term" value="C:extracellular space"/>
    <property type="evidence" value="ECO:0007669"/>
    <property type="project" value="TreeGrafter"/>
</dbReference>
<name>A0A6G1QZ44_CHAAH</name>
<dbReference type="InterPro" id="IPR057020">
    <property type="entry name" value="EF-hand_FSTL1"/>
</dbReference>
<dbReference type="InterPro" id="IPR050653">
    <property type="entry name" value="Prot_Inhib_GrowthFact_Antg"/>
</dbReference>
<protein>
    <submittedName>
        <fullName evidence="3">Follistatin-related protein 1 Follistatin-like protein 1</fullName>
    </submittedName>
</protein>
<organism evidence="3 4">
    <name type="scientific">Channa argus</name>
    <name type="common">Northern snakehead</name>
    <name type="synonym">Ophicephalus argus</name>
    <dbReference type="NCBI Taxonomy" id="215402"/>
    <lineage>
        <taxon>Eukaryota</taxon>
        <taxon>Metazoa</taxon>
        <taxon>Chordata</taxon>
        <taxon>Craniata</taxon>
        <taxon>Vertebrata</taxon>
        <taxon>Euteleostomi</taxon>
        <taxon>Actinopterygii</taxon>
        <taxon>Neopterygii</taxon>
        <taxon>Teleostei</taxon>
        <taxon>Neoteleostei</taxon>
        <taxon>Acanthomorphata</taxon>
        <taxon>Anabantaria</taxon>
        <taxon>Anabantiformes</taxon>
        <taxon>Channoidei</taxon>
        <taxon>Channidae</taxon>
        <taxon>Channa</taxon>
    </lineage>
</organism>